<feature type="transmembrane region" description="Helical" evidence="1">
    <location>
        <begin position="107"/>
        <end position="126"/>
    </location>
</feature>
<name>A0A926CXD2_9FIRM</name>
<reference evidence="3" key="1">
    <citation type="submission" date="2020-08" db="EMBL/GenBank/DDBJ databases">
        <title>Genome public.</title>
        <authorList>
            <person name="Liu C."/>
            <person name="Sun Q."/>
        </authorList>
    </citation>
    <scope>NUCLEOTIDE SEQUENCE</scope>
    <source>
        <strain evidence="3">NSJ-44</strain>
    </source>
</reference>
<organism evidence="3 4">
    <name type="scientific">Luoshenia tenuis</name>
    <dbReference type="NCBI Taxonomy" id="2763654"/>
    <lineage>
        <taxon>Bacteria</taxon>
        <taxon>Bacillati</taxon>
        <taxon>Bacillota</taxon>
        <taxon>Clostridia</taxon>
        <taxon>Christensenellales</taxon>
        <taxon>Christensenellaceae</taxon>
        <taxon>Luoshenia</taxon>
    </lineage>
</organism>
<evidence type="ECO:0000256" key="1">
    <source>
        <dbReference type="SAM" id="Phobius"/>
    </source>
</evidence>
<dbReference type="InterPro" id="IPR025874">
    <property type="entry name" value="DZR"/>
</dbReference>
<keyword evidence="1" id="KW-0812">Transmembrane</keyword>
<keyword evidence="1" id="KW-1133">Transmembrane helix</keyword>
<dbReference type="Proteomes" id="UP000654279">
    <property type="component" value="Unassembled WGS sequence"/>
</dbReference>
<evidence type="ECO:0000313" key="4">
    <source>
        <dbReference type="Proteomes" id="UP000654279"/>
    </source>
</evidence>
<keyword evidence="4" id="KW-1185">Reference proteome</keyword>
<dbReference type="RefSeq" id="WP_249284452.1">
    <property type="nucleotide sequence ID" value="NZ_JACRSO010000001.1"/>
</dbReference>
<sequence>MKTCPKCQELNSDNATECFKCHTSLKSAAASGAKKVCPHCGGIYAANVQLCPECHLPLTPYTGSVTPDVPKAAAYGSVTWLYIVSILFPGLGIVLGCIFVAKDDMDLAKSLIITGIIATFLWFFLFQIVSCACAGDAAGAVSSYKPKYY</sequence>
<accession>A0A926CXD2</accession>
<protein>
    <submittedName>
        <fullName evidence="3">Zinc ribbon domain-containing protein</fullName>
    </submittedName>
</protein>
<keyword evidence="1" id="KW-0472">Membrane</keyword>
<gene>
    <name evidence="3" type="ORF">H8699_03220</name>
</gene>
<dbReference type="EMBL" id="JACRSO010000001">
    <property type="protein sequence ID" value="MBC8528445.1"/>
    <property type="molecule type" value="Genomic_DNA"/>
</dbReference>
<comment type="caution">
    <text evidence="3">The sequence shown here is derived from an EMBL/GenBank/DDBJ whole genome shotgun (WGS) entry which is preliminary data.</text>
</comment>
<dbReference type="Pfam" id="PF12773">
    <property type="entry name" value="DZR"/>
    <property type="match status" value="1"/>
</dbReference>
<dbReference type="AlphaFoldDB" id="A0A926CXD2"/>
<evidence type="ECO:0000313" key="3">
    <source>
        <dbReference type="EMBL" id="MBC8528445.1"/>
    </source>
</evidence>
<proteinExistence type="predicted"/>
<feature type="transmembrane region" description="Helical" evidence="1">
    <location>
        <begin position="80"/>
        <end position="100"/>
    </location>
</feature>
<evidence type="ECO:0000259" key="2">
    <source>
        <dbReference type="Pfam" id="PF12773"/>
    </source>
</evidence>
<feature type="domain" description="DZANK-type" evidence="2">
    <location>
        <begin position="4"/>
        <end position="54"/>
    </location>
</feature>